<comment type="similarity">
    <text evidence="1">Belongs to the sigma-70 factor family.</text>
</comment>
<evidence type="ECO:0000256" key="3">
    <source>
        <dbReference type="ARBA" id="ARBA00023015"/>
    </source>
</evidence>
<dbReference type="PROSITE" id="PS00622">
    <property type="entry name" value="HTH_LUXR_1"/>
    <property type="match status" value="1"/>
</dbReference>
<evidence type="ECO:0000313" key="7">
    <source>
        <dbReference type="EMBL" id="MFD2830041.1"/>
    </source>
</evidence>
<sequence>MNNTVNERELNRLITDYEPMIMSIIKRLNILYDIEDYMQIGRSAVHQAVTAYKKDAANGAALPQFVYTRVYQRMIDEIRKTSRYTSNVDVTEDLDEGIGFLFSNTDNHIALIIHDMKKHLNTREAAWFELMLDGYSTAEISLVLGVSMSTVKNIRKSARNKIKSQL</sequence>
<dbReference type="Pfam" id="PF04542">
    <property type="entry name" value="Sigma70_r2"/>
    <property type="match status" value="1"/>
</dbReference>
<dbReference type="InterPro" id="IPR007627">
    <property type="entry name" value="RNA_pol_sigma70_r2"/>
</dbReference>
<comment type="function">
    <text evidence="5">Sigma factors are initiation factors that promote the attachment of RNA polymerase to specific initiation sites and are then released. Sigma-S contributes to the protection against external stress, thus playing a role in cellular fitness and survival.</text>
</comment>
<dbReference type="Gene3D" id="1.10.1740.10">
    <property type="match status" value="1"/>
</dbReference>
<evidence type="ECO:0000313" key="8">
    <source>
        <dbReference type="Proteomes" id="UP001597519"/>
    </source>
</evidence>
<dbReference type="SUPFAM" id="SSF46894">
    <property type="entry name" value="C-terminal effector domain of the bipartite response regulators"/>
    <property type="match status" value="1"/>
</dbReference>
<gene>
    <name evidence="7" type="ORF">ACFSX4_06120</name>
</gene>
<evidence type="ECO:0000256" key="1">
    <source>
        <dbReference type="ARBA" id="ARBA00007788"/>
    </source>
</evidence>
<dbReference type="InterPro" id="IPR000792">
    <property type="entry name" value="Tscrpt_reg_LuxR_C"/>
</dbReference>
<evidence type="ECO:0000259" key="6">
    <source>
        <dbReference type="PROSITE" id="PS00622"/>
    </source>
</evidence>
<dbReference type="InterPro" id="IPR014284">
    <property type="entry name" value="RNA_pol_sigma-70_dom"/>
</dbReference>
<dbReference type="RefSeq" id="WP_377772595.1">
    <property type="nucleotide sequence ID" value="NZ_JBHUOQ010000001.1"/>
</dbReference>
<dbReference type="NCBIfam" id="TIGR02937">
    <property type="entry name" value="sigma70-ECF"/>
    <property type="match status" value="1"/>
</dbReference>
<proteinExistence type="inferred from homology"/>
<dbReference type="Pfam" id="PF08281">
    <property type="entry name" value="Sigma70_r4_2"/>
    <property type="match status" value="1"/>
</dbReference>
<dbReference type="InterPro" id="IPR016032">
    <property type="entry name" value="Sig_transdc_resp-reg_C-effctor"/>
</dbReference>
<reference evidence="8" key="1">
    <citation type="journal article" date="2019" name="Int. J. Syst. Evol. Microbiol.">
        <title>The Global Catalogue of Microorganisms (GCM) 10K type strain sequencing project: providing services to taxonomists for standard genome sequencing and annotation.</title>
        <authorList>
            <consortium name="The Broad Institute Genomics Platform"/>
            <consortium name="The Broad Institute Genome Sequencing Center for Infectious Disease"/>
            <person name="Wu L."/>
            <person name="Ma J."/>
        </authorList>
    </citation>
    <scope>NUCLEOTIDE SEQUENCE [LARGE SCALE GENOMIC DNA]</scope>
    <source>
        <strain evidence="8">KCTC 33575</strain>
    </source>
</reference>
<dbReference type="Proteomes" id="UP001597519">
    <property type="component" value="Unassembled WGS sequence"/>
</dbReference>
<keyword evidence="8" id="KW-1185">Reference proteome</keyword>
<evidence type="ECO:0000256" key="4">
    <source>
        <dbReference type="ARBA" id="ARBA00023163"/>
    </source>
</evidence>
<protein>
    <recommendedName>
        <fullName evidence="2">RNA polymerase sigma factor SigS</fullName>
    </recommendedName>
</protein>
<evidence type="ECO:0000256" key="5">
    <source>
        <dbReference type="ARBA" id="ARBA00024701"/>
    </source>
</evidence>
<dbReference type="InterPro" id="IPR013249">
    <property type="entry name" value="RNA_pol_sigma70_r4_t2"/>
</dbReference>
<accession>A0ABW5WTC1</accession>
<dbReference type="InterPro" id="IPR036388">
    <property type="entry name" value="WH-like_DNA-bd_sf"/>
</dbReference>
<evidence type="ECO:0000256" key="2">
    <source>
        <dbReference type="ARBA" id="ARBA00021245"/>
    </source>
</evidence>
<keyword evidence="4" id="KW-0804">Transcription</keyword>
<keyword evidence="3" id="KW-0805">Transcription regulation</keyword>
<feature type="domain" description="HTH luxR-type" evidence="6">
    <location>
        <begin position="134"/>
        <end position="161"/>
    </location>
</feature>
<dbReference type="EMBL" id="JBHUOQ010000001">
    <property type="protein sequence ID" value="MFD2830041.1"/>
    <property type="molecule type" value="Genomic_DNA"/>
</dbReference>
<name>A0ABW5WTC1_9STAP</name>
<dbReference type="InterPro" id="IPR013325">
    <property type="entry name" value="RNA_pol_sigma_r2"/>
</dbReference>
<organism evidence="7 8">
    <name type="scientific">Corticicoccus populi</name>
    <dbReference type="NCBI Taxonomy" id="1812821"/>
    <lineage>
        <taxon>Bacteria</taxon>
        <taxon>Bacillati</taxon>
        <taxon>Bacillota</taxon>
        <taxon>Bacilli</taxon>
        <taxon>Bacillales</taxon>
        <taxon>Staphylococcaceae</taxon>
        <taxon>Corticicoccus</taxon>
    </lineage>
</organism>
<comment type="caution">
    <text evidence="7">The sequence shown here is derived from an EMBL/GenBank/DDBJ whole genome shotgun (WGS) entry which is preliminary data.</text>
</comment>
<dbReference type="SUPFAM" id="SSF88946">
    <property type="entry name" value="Sigma2 domain of RNA polymerase sigma factors"/>
    <property type="match status" value="1"/>
</dbReference>
<dbReference type="Gene3D" id="1.10.10.10">
    <property type="entry name" value="Winged helix-like DNA-binding domain superfamily/Winged helix DNA-binding domain"/>
    <property type="match status" value="1"/>
</dbReference>